<accession>A0ABP7IZ31</accession>
<keyword evidence="1" id="KW-1133">Transmembrane helix</keyword>
<evidence type="ECO:0000313" key="3">
    <source>
        <dbReference type="Proteomes" id="UP001501009"/>
    </source>
</evidence>
<keyword evidence="1" id="KW-0812">Transmembrane</keyword>
<evidence type="ECO:0000313" key="2">
    <source>
        <dbReference type="EMBL" id="GAA3830026.1"/>
    </source>
</evidence>
<sequence>MGSGLSFVFIPLFLYVTLVVLLCVKIADKTSWKMGWLFATALIFFPAGVLTIAGMYESGAW</sequence>
<gene>
    <name evidence="2" type="ORF">GCM10022403_074070</name>
</gene>
<name>A0ABP7IZ31_9ACTN</name>
<protein>
    <recommendedName>
        <fullName evidence="4">Cardiolipin synthase N-terminal domain-containing protein</fullName>
    </recommendedName>
</protein>
<feature type="transmembrane region" description="Helical" evidence="1">
    <location>
        <begin position="36"/>
        <end position="56"/>
    </location>
</feature>
<dbReference type="Proteomes" id="UP001501009">
    <property type="component" value="Unassembled WGS sequence"/>
</dbReference>
<proteinExistence type="predicted"/>
<evidence type="ECO:0000256" key="1">
    <source>
        <dbReference type="SAM" id="Phobius"/>
    </source>
</evidence>
<dbReference type="RefSeq" id="WP_275777072.1">
    <property type="nucleotide sequence ID" value="NZ_BAABDE010000029.1"/>
</dbReference>
<organism evidence="2 3">
    <name type="scientific">Streptomyces coacervatus</name>
    <dbReference type="NCBI Taxonomy" id="647381"/>
    <lineage>
        <taxon>Bacteria</taxon>
        <taxon>Bacillati</taxon>
        <taxon>Actinomycetota</taxon>
        <taxon>Actinomycetes</taxon>
        <taxon>Kitasatosporales</taxon>
        <taxon>Streptomycetaceae</taxon>
        <taxon>Streptomyces</taxon>
    </lineage>
</organism>
<dbReference type="EMBL" id="BAABDE010000029">
    <property type="protein sequence ID" value="GAA3830026.1"/>
    <property type="molecule type" value="Genomic_DNA"/>
</dbReference>
<comment type="caution">
    <text evidence="2">The sequence shown here is derived from an EMBL/GenBank/DDBJ whole genome shotgun (WGS) entry which is preliminary data.</text>
</comment>
<feature type="transmembrane region" description="Helical" evidence="1">
    <location>
        <begin position="6"/>
        <end position="24"/>
    </location>
</feature>
<keyword evidence="3" id="KW-1185">Reference proteome</keyword>
<keyword evidence="1" id="KW-0472">Membrane</keyword>
<evidence type="ECO:0008006" key="4">
    <source>
        <dbReference type="Google" id="ProtNLM"/>
    </source>
</evidence>
<reference evidence="3" key="1">
    <citation type="journal article" date="2019" name="Int. J. Syst. Evol. Microbiol.">
        <title>The Global Catalogue of Microorganisms (GCM) 10K type strain sequencing project: providing services to taxonomists for standard genome sequencing and annotation.</title>
        <authorList>
            <consortium name="The Broad Institute Genomics Platform"/>
            <consortium name="The Broad Institute Genome Sequencing Center for Infectious Disease"/>
            <person name="Wu L."/>
            <person name="Ma J."/>
        </authorList>
    </citation>
    <scope>NUCLEOTIDE SEQUENCE [LARGE SCALE GENOMIC DNA]</scope>
    <source>
        <strain evidence="3">JCM 17138</strain>
    </source>
</reference>